<keyword evidence="2" id="KW-1185">Reference proteome</keyword>
<organism evidence="1 2">
    <name type="scientific">Ambrosiozyma monospora</name>
    <name type="common">Yeast</name>
    <name type="synonym">Endomycopsis monosporus</name>
    <dbReference type="NCBI Taxonomy" id="43982"/>
    <lineage>
        <taxon>Eukaryota</taxon>
        <taxon>Fungi</taxon>
        <taxon>Dikarya</taxon>
        <taxon>Ascomycota</taxon>
        <taxon>Saccharomycotina</taxon>
        <taxon>Pichiomycetes</taxon>
        <taxon>Pichiales</taxon>
        <taxon>Pichiaceae</taxon>
        <taxon>Ambrosiozyma</taxon>
    </lineage>
</organism>
<proteinExistence type="predicted"/>
<name>A0ACB5TYR0_AMBMO</name>
<comment type="caution">
    <text evidence="1">The sequence shown here is derived from an EMBL/GenBank/DDBJ whole genome shotgun (WGS) entry which is preliminary data.</text>
</comment>
<reference evidence="1" key="1">
    <citation type="submission" date="2023-04" db="EMBL/GenBank/DDBJ databases">
        <title>Ambrosiozyma monospora NBRC 10751.</title>
        <authorList>
            <person name="Ichikawa N."/>
            <person name="Sato H."/>
            <person name="Tonouchi N."/>
        </authorList>
    </citation>
    <scope>NUCLEOTIDE SEQUENCE</scope>
    <source>
        <strain evidence="1">NBRC 10751</strain>
    </source>
</reference>
<dbReference type="Proteomes" id="UP001165064">
    <property type="component" value="Unassembled WGS sequence"/>
</dbReference>
<protein>
    <submittedName>
        <fullName evidence="1">Unnamed protein product</fullName>
    </submittedName>
</protein>
<sequence>MDNEKTKNEDQDGDEDGGSIEKVVSGKQFNIKEEEERAVNMIKFDVAKAYTKLASGVFKFTFLPLIVILYTLYAFFGIFSNTWLSFWVAHKFEGRGDPFYMGLYICFSFLSVIATVLGFSLVTYGTVTSAKKLNIKAVENVMRLPMSYVDVTPVGRIFNRFTKDTDVLDNEFSQAVQDIISIFATIVGSLILCYC</sequence>
<accession>A0ACB5TYR0</accession>
<dbReference type="EMBL" id="BSXS01010405">
    <property type="protein sequence ID" value="GME98167.1"/>
    <property type="molecule type" value="Genomic_DNA"/>
</dbReference>
<evidence type="ECO:0000313" key="1">
    <source>
        <dbReference type="EMBL" id="GME98167.1"/>
    </source>
</evidence>
<evidence type="ECO:0000313" key="2">
    <source>
        <dbReference type="Proteomes" id="UP001165064"/>
    </source>
</evidence>
<gene>
    <name evidence="1" type="ORF">Amon02_001041900</name>
</gene>